<keyword evidence="1" id="KW-0812">Transmembrane</keyword>
<dbReference type="CDD" id="cd00199">
    <property type="entry name" value="WAP"/>
    <property type="match status" value="1"/>
</dbReference>
<dbReference type="Gene3D" id="2.60.40.10">
    <property type="entry name" value="Immunoglobulins"/>
    <property type="match status" value="2"/>
</dbReference>
<feature type="domain" description="WAP" evidence="3">
    <location>
        <begin position="75"/>
        <end position="125"/>
    </location>
</feature>
<feature type="transmembrane region" description="Helical" evidence="1">
    <location>
        <begin position="20"/>
        <end position="37"/>
    </location>
</feature>
<dbReference type="Pfam" id="PF00041">
    <property type="entry name" value="fn3"/>
    <property type="match status" value="1"/>
</dbReference>
<name>A0ABM5JIW6_DIAVI</name>
<feature type="domain" description="Fibronectin type-III" evidence="2">
    <location>
        <begin position="245"/>
        <end position="351"/>
    </location>
</feature>
<dbReference type="InterPro" id="IPR036645">
    <property type="entry name" value="Elafin-like_sf"/>
</dbReference>
<keyword evidence="1" id="KW-1133">Transmembrane helix</keyword>
<evidence type="ECO:0000313" key="5">
    <source>
        <dbReference type="Proteomes" id="UP001652700"/>
    </source>
</evidence>
<sequence length="479" mass="54842">MTLTTPNLRVRVDERRLAKVSLGFLVVATVVLQGAFARMRSWYSQHEPLVVARCEVRCWNDDDRNACVKDCLSKGIPKPGFCPDKNTHHLPFSGNCVKNCEKDSQCGGVAKCCPHGCGTTCQMLVNLDFVEGLPETPKEPKVIEGRRKRTVHIEWTPVDLAPEPGRQLYLIEERHHAGKYYNSNLLTNWNPCSKSFRSNRLLKHFVKPGRWYQFRIAAINENGTRGFSESSLPFRVSANPKPPQAPQNVTVGPLVKTNGSLNVLLEWTPPISDLPIERYKVFWSRRLQGAKALDSVLVQQQVLPKDTTHFLIQGLQPNSQYFLQVQGLLQYGKERLKGEKSGLVLNTTDFVNEKDNTLDLERTNSNRIEGLRLLRITWNKGNLKARIVWNPSEEYAKYTVTWWSTPCDGRINTFKHFKVAAMTKATYFDLFDLQFNCRYKVSVKKVSAEQVKSSHDTFVTFTTPKCKDFKKNRKRMRCT</sequence>
<dbReference type="InterPro" id="IPR003961">
    <property type="entry name" value="FN3_dom"/>
</dbReference>
<dbReference type="GeneID" id="114329583"/>
<dbReference type="PROSITE" id="PS50853">
    <property type="entry name" value="FN3"/>
    <property type="match status" value="2"/>
</dbReference>
<evidence type="ECO:0000259" key="2">
    <source>
        <dbReference type="PROSITE" id="PS50853"/>
    </source>
</evidence>
<evidence type="ECO:0000313" key="4">
    <source>
        <dbReference type="EnsemblMetazoa" id="XP_050497882.1"/>
    </source>
</evidence>
<dbReference type="SUPFAM" id="SSF49265">
    <property type="entry name" value="Fibronectin type III"/>
    <property type="match status" value="1"/>
</dbReference>
<proteinExistence type="predicted"/>
<accession>A0ABM5JIW6</accession>
<dbReference type="Proteomes" id="UP001652700">
    <property type="component" value="Unplaced"/>
</dbReference>
<protein>
    <recommendedName>
        <fullName evidence="6">Anosmin-1</fullName>
    </recommendedName>
</protein>
<dbReference type="InterPro" id="IPR008197">
    <property type="entry name" value="WAP_dom"/>
</dbReference>
<dbReference type="InterPro" id="IPR013783">
    <property type="entry name" value="Ig-like_fold"/>
</dbReference>
<evidence type="ECO:0008006" key="6">
    <source>
        <dbReference type="Google" id="ProtNLM"/>
    </source>
</evidence>
<dbReference type="PROSITE" id="PS51390">
    <property type="entry name" value="WAP"/>
    <property type="match status" value="1"/>
</dbReference>
<feature type="domain" description="Fibronectin type-III" evidence="2">
    <location>
        <begin position="136"/>
        <end position="240"/>
    </location>
</feature>
<dbReference type="PANTHER" id="PTHR14131:SF5">
    <property type="entry name" value="ANOSMIN-1"/>
    <property type="match status" value="1"/>
</dbReference>
<dbReference type="SMART" id="SM00060">
    <property type="entry name" value="FN3"/>
    <property type="match status" value="3"/>
</dbReference>
<dbReference type="SUPFAM" id="SSF57256">
    <property type="entry name" value="Elafin-like"/>
    <property type="match status" value="1"/>
</dbReference>
<dbReference type="Pfam" id="PF00095">
    <property type="entry name" value="WAP"/>
    <property type="match status" value="1"/>
</dbReference>
<dbReference type="CDD" id="cd00063">
    <property type="entry name" value="FN3"/>
    <property type="match status" value="2"/>
</dbReference>
<dbReference type="EnsemblMetazoa" id="XM_050641925.1">
    <property type="protein sequence ID" value="XP_050497882.1"/>
    <property type="gene ID" value="LOC114329583"/>
</dbReference>
<dbReference type="RefSeq" id="XP_050497882.1">
    <property type="nucleotide sequence ID" value="XM_050641925.1"/>
</dbReference>
<evidence type="ECO:0000256" key="1">
    <source>
        <dbReference type="SAM" id="Phobius"/>
    </source>
</evidence>
<evidence type="ECO:0000259" key="3">
    <source>
        <dbReference type="PROSITE" id="PS51390"/>
    </source>
</evidence>
<dbReference type="Gene3D" id="4.10.75.10">
    <property type="entry name" value="Elafin-like"/>
    <property type="match status" value="1"/>
</dbReference>
<keyword evidence="1" id="KW-0472">Membrane</keyword>
<dbReference type="PANTHER" id="PTHR14131">
    <property type="entry name" value="ANOSMIN"/>
    <property type="match status" value="1"/>
</dbReference>
<dbReference type="InterPro" id="IPR036116">
    <property type="entry name" value="FN3_sf"/>
</dbReference>
<organism evidence="4 5">
    <name type="scientific">Diabrotica virgifera virgifera</name>
    <name type="common">western corn rootworm</name>
    <dbReference type="NCBI Taxonomy" id="50390"/>
    <lineage>
        <taxon>Eukaryota</taxon>
        <taxon>Metazoa</taxon>
        <taxon>Ecdysozoa</taxon>
        <taxon>Arthropoda</taxon>
        <taxon>Hexapoda</taxon>
        <taxon>Insecta</taxon>
        <taxon>Pterygota</taxon>
        <taxon>Neoptera</taxon>
        <taxon>Endopterygota</taxon>
        <taxon>Coleoptera</taxon>
        <taxon>Polyphaga</taxon>
        <taxon>Cucujiformia</taxon>
        <taxon>Chrysomeloidea</taxon>
        <taxon>Chrysomelidae</taxon>
        <taxon>Galerucinae</taxon>
        <taxon>Diabroticina</taxon>
        <taxon>Diabroticites</taxon>
        <taxon>Diabrotica</taxon>
    </lineage>
</organism>
<keyword evidence="5" id="KW-1185">Reference proteome</keyword>
<dbReference type="SMART" id="SM00217">
    <property type="entry name" value="WAP"/>
    <property type="match status" value="1"/>
</dbReference>
<reference evidence="4" key="1">
    <citation type="submission" date="2025-05" db="UniProtKB">
        <authorList>
            <consortium name="EnsemblMetazoa"/>
        </authorList>
    </citation>
    <scope>IDENTIFICATION</scope>
</reference>
<dbReference type="InterPro" id="IPR042447">
    <property type="entry name" value="Anosmin-1"/>
</dbReference>